<keyword evidence="1" id="KW-0051">Antiviral defense</keyword>
<evidence type="ECO:0000313" key="3">
    <source>
        <dbReference type="Proteomes" id="UP000652477"/>
    </source>
</evidence>
<dbReference type="EMBL" id="JACOPF010000003">
    <property type="protein sequence ID" value="MBC5690049.1"/>
    <property type="molecule type" value="Genomic_DNA"/>
</dbReference>
<sequence>MEKAIRIQCFQNLANYRKPSSFIIKETFPLPPYSTVLGMIHAACGYTTFHPMKLSIQGINKGTISELYTRYSFSAGVKYEEGRHQICIEDEEKYGIFKGIANVELVCENQMIIHVVPEEADFETVAQSLKYPKKYLSLGRYEDILDIEKVDIVNVHMEEGTIARRNMYIPVDMKTSWGENLIGERHTTVYNLTKEFEITKEGLRRWKKENGRVRAYYYPMGNVLNESYVDDIEEDAAIIFA</sequence>
<comment type="caution">
    <text evidence="2">The sequence shown here is derived from an EMBL/GenBank/DDBJ whole genome shotgun (WGS) entry which is preliminary data.</text>
</comment>
<dbReference type="RefSeq" id="WP_186876697.1">
    <property type="nucleotide sequence ID" value="NZ_JACOPF010000003.1"/>
</dbReference>
<name>A0A923LKR6_9FIRM</name>
<evidence type="ECO:0000256" key="1">
    <source>
        <dbReference type="ARBA" id="ARBA00023118"/>
    </source>
</evidence>
<dbReference type="Proteomes" id="UP000652477">
    <property type="component" value="Unassembled WGS sequence"/>
</dbReference>
<protein>
    <submittedName>
        <fullName evidence="2">CRISPR-associated protein Cas5</fullName>
    </submittedName>
</protein>
<reference evidence="2" key="1">
    <citation type="submission" date="2020-08" db="EMBL/GenBank/DDBJ databases">
        <title>Genome public.</title>
        <authorList>
            <person name="Liu C."/>
            <person name="Sun Q."/>
        </authorList>
    </citation>
    <scope>NUCLEOTIDE SEQUENCE</scope>
    <source>
        <strain evidence="2">NSJ-55</strain>
    </source>
</reference>
<dbReference type="GO" id="GO:0043571">
    <property type="term" value="P:maintenance of CRISPR repeat elements"/>
    <property type="evidence" value="ECO:0007669"/>
    <property type="project" value="InterPro"/>
</dbReference>
<dbReference type="InterPro" id="IPR013422">
    <property type="entry name" value="CRISPR-assoc_prot_Cas5_N"/>
</dbReference>
<keyword evidence="3" id="KW-1185">Reference proteome</keyword>
<proteinExistence type="predicted"/>
<organism evidence="2 3">
    <name type="scientific">Mediterraneibacter hominis</name>
    <dbReference type="NCBI Taxonomy" id="2763054"/>
    <lineage>
        <taxon>Bacteria</taxon>
        <taxon>Bacillati</taxon>
        <taxon>Bacillota</taxon>
        <taxon>Clostridia</taxon>
        <taxon>Lachnospirales</taxon>
        <taxon>Lachnospiraceae</taxon>
        <taxon>Mediterraneibacter</taxon>
    </lineage>
</organism>
<dbReference type="InterPro" id="IPR021124">
    <property type="entry name" value="CRISPR-assoc_prot_Cas5"/>
</dbReference>
<accession>A0A923LKR6</accession>
<dbReference type="Pfam" id="PF09704">
    <property type="entry name" value="Cas_Cas5d"/>
    <property type="match status" value="1"/>
</dbReference>
<gene>
    <name evidence="2" type="primary">cas5</name>
    <name evidence="2" type="ORF">H8S37_14115</name>
</gene>
<dbReference type="AlphaFoldDB" id="A0A923LKR6"/>
<evidence type="ECO:0000313" key="2">
    <source>
        <dbReference type="EMBL" id="MBC5690049.1"/>
    </source>
</evidence>
<dbReference type="GO" id="GO:0051607">
    <property type="term" value="P:defense response to virus"/>
    <property type="evidence" value="ECO:0007669"/>
    <property type="project" value="UniProtKB-KW"/>
</dbReference>
<dbReference type="NCBIfam" id="TIGR02593">
    <property type="entry name" value="CRISPR_cas5"/>
    <property type="match status" value="1"/>
</dbReference>